<evidence type="ECO:0000256" key="1">
    <source>
        <dbReference type="ARBA" id="ARBA00022741"/>
    </source>
</evidence>
<dbReference type="GO" id="GO:0004386">
    <property type="term" value="F:helicase activity"/>
    <property type="evidence" value="ECO:0007669"/>
    <property type="project" value="UniProtKB-KW"/>
</dbReference>
<evidence type="ECO:0000256" key="5">
    <source>
        <dbReference type="ARBA" id="ARBA00022884"/>
    </source>
</evidence>
<dbReference type="InterPro" id="IPR013087">
    <property type="entry name" value="Znf_C2H2_type"/>
</dbReference>
<dbReference type="GO" id="GO:0005524">
    <property type="term" value="F:ATP binding"/>
    <property type="evidence" value="ECO:0007669"/>
    <property type="project" value="UniProtKB-KW"/>
</dbReference>
<accession>A0A9W7EZG1</accession>
<feature type="compositionally biased region" description="Low complexity" evidence="7">
    <location>
        <begin position="529"/>
        <end position="551"/>
    </location>
</feature>
<dbReference type="FunFam" id="1.20.120.1080:FF:000002">
    <property type="entry name" value="Putative ATP-dependent RNA helicase DHX36"/>
    <property type="match status" value="1"/>
</dbReference>
<dbReference type="Pfam" id="PF07717">
    <property type="entry name" value="OB_NTP_bind"/>
    <property type="match status" value="1"/>
</dbReference>
<dbReference type="InterPro" id="IPR036236">
    <property type="entry name" value="Znf_C2H2_sf"/>
</dbReference>
<dbReference type="PROSITE" id="PS51194">
    <property type="entry name" value="HELICASE_CTER"/>
    <property type="match status" value="1"/>
</dbReference>
<dbReference type="Pfam" id="PF12874">
    <property type="entry name" value="zf-met"/>
    <property type="match status" value="2"/>
</dbReference>
<dbReference type="Gene3D" id="1.20.120.1080">
    <property type="match status" value="1"/>
</dbReference>
<dbReference type="Proteomes" id="UP001165160">
    <property type="component" value="Unassembled WGS sequence"/>
</dbReference>
<dbReference type="Pfam" id="PF00270">
    <property type="entry name" value="DEAD"/>
    <property type="match status" value="1"/>
</dbReference>
<feature type="compositionally biased region" description="Polar residues" evidence="7">
    <location>
        <begin position="27"/>
        <end position="52"/>
    </location>
</feature>
<dbReference type="Pfam" id="PF00271">
    <property type="entry name" value="Helicase_C"/>
    <property type="match status" value="1"/>
</dbReference>
<feature type="region of interest" description="Disordered" evidence="7">
    <location>
        <begin position="1"/>
        <end position="128"/>
    </location>
</feature>
<evidence type="ECO:0000256" key="7">
    <source>
        <dbReference type="SAM" id="MobiDB-lite"/>
    </source>
</evidence>
<dbReference type="GO" id="GO:0008270">
    <property type="term" value="F:zinc ion binding"/>
    <property type="evidence" value="ECO:0007669"/>
    <property type="project" value="InterPro"/>
</dbReference>
<dbReference type="PANTHER" id="PTHR18934">
    <property type="entry name" value="ATP-DEPENDENT RNA HELICASE"/>
    <property type="match status" value="1"/>
</dbReference>
<feature type="region of interest" description="Disordered" evidence="7">
    <location>
        <begin position="998"/>
        <end position="1055"/>
    </location>
</feature>
<gene>
    <name evidence="10" type="ORF">TrVE_jg6444</name>
</gene>
<feature type="region of interest" description="Disordered" evidence="7">
    <location>
        <begin position="1447"/>
        <end position="1471"/>
    </location>
</feature>
<dbReference type="Pfam" id="PF26026">
    <property type="entry name" value="RNA_hel_CTD"/>
    <property type="match status" value="1"/>
</dbReference>
<keyword evidence="4" id="KW-0067">ATP-binding</keyword>
<dbReference type="CDD" id="cd18791">
    <property type="entry name" value="SF2_C_RHA"/>
    <property type="match status" value="1"/>
</dbReference>
<feature type="domain" description="Helicase C-terminal" evidence="9">
    <location>
        <begin position="627"/>
        <end position="794"/>
    </location>
</feature>
<dbReference type="InterPro" id="IPR059023">
    <property type="entry name" value="RNA_hel_CTD"/>
</dbReference>
<dbReference type="InterPro" id="IPR003604">
    <property type="entry name" value="Matrin/U1-like-C_Znf_C2H2"/>
</dbReference>
<evidence type="ECO:0000256" key="6">
    <source>
        <dbReference type="ARBA" id="ARBA00060772"/>
    </source>
</evidence>
<comment type="similarity">
    <text evidence="6">Belongs to the DExH box helicase family.</text>
</comment>
<sequence>MSNHYGSRRNGGYSNGNAQGQNGHGSNGYSDASSNSYSRYGNQDARYTQPNANAGGGRGGGGGYNNHSNTSSLNRSLNSSYGNGNGNGNSDNNWNNANNKNNNKSYSNKSYSNNSYSNNNKKSKSNHGGGPKICGHPMAYWQECYVCAVCRIDISGEESLVQHCQGKNHAKKNRGKRGFAGLIRNKGGVLLEASQALIERCNGQGPASGGGGKNSSGKNGVLQNQEKLGVVGLSHGSARLVQDALKRNRSEQALDEMVTEPTEPMADDDNQDPNQKLPHPDSHNGRKLAAAKARRSNRGDVPDLSPPPPLRNGGPMRDQRESLPVFSFRQSLLETIRSNPVVVVEGETGSGKTTQVPQYVLEDASERGEPGNIIVAQPRRISAMSVAERVAAERGEMIGGTIGYTIRLESKASRNTRMLFCTTGILLKRLEDDKDLQNVTHVFIDEVHERSIESDFLLMVLKDLLKRRPIKIILMSATLDASLFHDYFNGAPSVKFPGRTYPVTELYLEHALEVTQHKVDPRADWARKSNNNSGGSGFNNNKNNNNGNNNSPDDEDLTFPQLQQRYRSYSNQVHQSLSVLDHNAVDYQLIRDVILWLCRMRNPAEGKAWLSSFNRNQKQPQQKREEDFDSSANAILVFLPGIKEITTMQEMLQYTPAFSRGEQAEWILPIHSTVPPEDQRKVFTRPPPMVRKIVLATNIAETAITIDDVAFVVDTGRMKELRYDPLRKMASLEDCLVSKANARQRRGRAGRVREGLCVHLFTEHRHREIAVPHQPPEVKRVPLEQLVLRIKALKYEGTAGEVCARLVEPPDATAVSRAIQELRFLEALREDESLTSLGTHLSTLPVDCRIGKLILLGAMFNVTDEALTIAATLSYRSPFLAPIAQRDFANECKMKFALGQSDHLTALHAYNTVDVMGSDRYDFCRANFISIKTLQTIAGLKRQLLEHLSSAGFVREGLRSRAVEGLGRRLDGSDGCRVSLEHGIDGGFDMIRARIGLERGQRLPPPPPREAPMDASAADGPPPPSSLQRMLERKDSREDGPFPNGPNDPTAANPDVRREDMARDIMQKAPILKALMVAALFPQLVIAADTKKSKNSAGKLIARSENGQKPEDIMLHPQCVAVAKGQVLDSPYLIYHEKVKTTRIFMRDATPVSPHALVLFGGGSLKVATDKQSANRFDIVLRLDDFVGLSCPKNVYELMLELRGELDKILLNKIENPKSDFSAGAMGLIEAVNMLLSDSKQVETTTGGDKVMPRYGQYGGGGYGGSDYGGGNAGYGGGGGNAAGQPMSFWLQSYKCAVCQVSSSGEIAFIAHCNGSKHLAKAGSRDFCGLVPNDGGVTPHMTPKLLAKIRAGAMKKGGGGKKGGGYNNSNGGYGGGGNNWRNQQAQPAYQQHQYATDQWHGYMQQAQQWGGGYAPQQNQQYTQQFVAQTQYSPAPAAVASNPYAGSNAYAAQQQQQYQQQQYQQSGRWADA</sequence>
<dbReference type="InterPro" id="IPR011709">
    <property type="entry name" value="DEAD-box_helicase_OB_fold"/>
</dbReference>
<feature type="domain" description="Helicase ATP-binding" evidence="8">
    <location>
        <begin position="333"/>
        <end position="497"/>
    </location>
</feature>
<dbReference type="SMART" id="SM00355">
    <property type="entry name" value="ZnF_C2H2"/>
    <property type="match status" value="2"/>
</dbReference>
<feature type="region of interest" description="Disordered" evidence="7">
    <location>
        <begin position="257"/>
        <end position="319"/>
    </location>
</feature>
<keyword evidence="3" id="KW-0347">Helicase</keyword>
<dbReference type="InterPro" id="IPR001650">
    <property type="entry name" value="Helicase_C-like"/>
</dbReference>
<keyword evidence="2" id="KW-0378">Hydrolase</keyword>
<dbReference type="GO" id="GO:0016787">
    <property type="term" value="F:hydrolase activity"/>
    <property type="evidence" value="ECO:0007669"/>
    <property type="project" value="UniProtKB-KW"/>
</dbReference>
<reference evidence="11" key="1">
    <citation type="journal article" date="2023" name="Commun. Biol.">
        <title>Genome analysis of Parmales, the sister group of diatoms, reveals the evolutionary specialization of diatoms from phago-mixotrophs to photoautotrophs.</title>
        <authorList>
            <person name="Ban H."/>
            <person name="Sato S."/>
            <person name="Yoshikawa S."/>
            <person name="Yamada K."/>
            <person name="Nakamura Y."/>
            <person name="Ichinomiya M."/>
            <person name="Sato N."/>
            <person name="Blanc-Mathieu R."/>
            <person name="Endo H."/>
            <person name="Kuwata A."/>
            <person name="Ogata H."/>
        </authorList>
    </citation>
    <scope>NUCLEOTIDE SEQUENCE [LARGE SCALE GENOMIC DNA]</scope>
    <source>
        <strain evidence="11">NIES 3699</strain>
    </source>
</reference>
<dbReference type="SUPFAM" id="SSF57667">
    <property type="entry name" value="beta-beta-alpha zinc fingers"/>
    <property type="match status" value="2"/>
</dbReference>
<dbReference type="InterPro" id="IPR027417">
    <property type="entry name" value="P-loop_NTPase"/>
</dbReference>
<dbReference type="SMART" id="SM00847">
    <property type="entry name" value="HA2"/>
    <property type="match status" value="1"/>
</dbReference>
<dbReference type="SMART" id="SM00490">
    <property type="entry name" value="HELICc"/>
    <property type="match status" value="1"/>
</dbReference>
<dbReference type="EMBL" id="BRXX01000180">
    <property type="protein sequence ID" value="GMH96215.1"/>
    <property type="molecule type" value="Genomic_DNA"/>
</dbReference>
<dbReference type="InterPro" id="IPR011545">
    <property type="entry name" value="DEAD/DEAH_box_helicase_dom"/>
</dbReference>
<dbReference type="CDD" id="cd17917">
    <property type="entry name" value="DEXHc_RHA-like"/>
    <property type="match status" value="1"/>
</dbReference>
<evidence type="ECO:0000256" key="4">
    <source>
        <dbReference type="ARBA" id="ARBA00022840"/>
    </source>
</evidence>
<dbReference type="FunFam" id="3.40.50.300:FF:000526">
    <property type="entry name" value="DExH-box ATP-dependent RNA helicase DExH3"/>
    <property type="match status" value="1"/>
</dbReference>
<feature type="compositionally biased region" description="Basic and acidic residues" evidence="7">
    <location>
        <begin position="1030"/>
        <end position="1040"/>
    </location>
</feature>
<dbReference type="SMART" id="SM00451">
    <property type="entry name" value="ZnF_U1"/>
    <property type="match status" value="2"/>
</dbReference>
<dbReference type="PROSITE" id="PS51192">
    <property type="entry name" value="HELICASE_ATP_BIND_1"/>
    <property type="match status" value="1"/>
</dbReference>
<dbReference type="Pfam" id="PF21010">
    <property type="entry name" value="HA2_C"/>
    <property type="match status" value="1"/>
</dbReference>
<evidence type="ECO:0000256" key="3">
    <source>
        <dbReference type="ARBA" id="ARBA00022806"/>
    </source>
</evidence>
<evidence type="ECO:0000256" key="2">
    <source>
        <dbReference type="ARBA" id="ARBA00022801"/>
    </source>
</evidence>
<dbReference type="InterPro" id="IPR014001">
    <property type="entry name" value="Helicase_ATP-bd"/>
</dbReference>
<dbReference type="GO" id="GO:0003723">
    <property type="term" value="F:RNA binding"/>
    <property type="evidence" value="ECO:0007669"/>
    <property type="project" value="UniProtKB-KW"/>
</dbReference>
<evidence type="ECO:0000313" key="11">
    <source>
        <dbReference type="Proteomes" id="UP001165160"/>
    </source>
</evidence>
<dbReference type="InterPro" id="IPR048333">
    <property type="entry name" value="HA2_WH"/>
</dbReference>
<organism evidence="10 11">
    <name type="scientific">Triparma verrucosa</name>
    <dbReference type="NCBI Taxonomy" id="1606542"/>
    <lineage>
        <taxon>Eukaryota</taxon>
        <taxon>Sar</taxon>
        <taxon>Stramenopiles</taxon>
        <taxon>Ochrophyta</taxon>
        <taxon>Bolidophyceae</taxon>
        <taxon>Parmales</taxon>
        <taxon>Triparmaceae</taxon>
        <taxon>Triparma</taxon>
    </lineage>
</organism>
<keyword evidence="5" id="KW-0694">RNA-binding</keyword>
<keyword evidence="1" id="KW-0547">Nucleotide-binding</keyword>
<feature type="compositionally biased region" description="Gly residues" evidence="7">
    <location>
        <begin position="54"/>
        <end position="64"/>
    </location>
</feature>
<dbReference type="Gene3D" id="3.40.50.300">
    <property type="entry name" value="P-loop containing nucleotide triphosphate hydrolases"/>
    <property type="match status" value="2"/>
</dbReference>
<comment type="caution">
    <text evidence="10">The sequence shown here is derived from an EMBL/GenBank/DDBJ whole genome shotgun (WGS) entry which is preliminary data.</text>
</comment>
<keyword evidence="11" id="KW-1185">Reference proteome</keyword>
<name>A0A9W7EZG1_9STRA</name>
<proteinExistence type="inferred from homology"/>
<feature type="region of interest" description="Disordered" evidence="7">
    <location>
        <begin position="522"/>
        <end position="557"/>
    </location>
</feature>
<dbReference type="Pfam" id="PF04408">
    <property type="entry name" value="WHD_HA2"/>
    <property type="match status" value="1"/>
</dbReference>
<evidence type="ECO:0000313" key="10">
    <source>
        <dbReference type="EMBL" id="GMH96215.1"/>
    </source>
</evidence>
<dbReference type="PANTHER" id="PTHR18934:SF145">
    <property type="entry name" value="ATP-DEPENDENT RNA HELICASE DHX57-RELATED"/>
    <property type="match status" value="1"/>
</dbReference>
<feature type="compositionally biased region" description="Low complexity" evidence="7">
    <location>
        <begin position="65"/>
        <end position="120"/>
    </location>
</feature>
<protein>
    <recommendedName>
        <fullName evidence="12">RNA helicase</fullName>
    </recommendedName>
</protein>
<dbReference type="SUPFAM" id="SSF52540">
    <property type="entry name" value="P-loop containing nucleoside triphosphate hydrolases"/>
    <property type="match status" value="1"/>
</dbReference>
<dbReference type="SMART" id="SM00487">
    <property type="entry name" value="DEXDc"/>
    <property type="match status" value="1"/>
</dbReference>
<feature type="compositionally biased region" description="Low complexity" evidence="7">
    <location>
        <begin position="8"/>
        <end position="17"/>
    </location>
</feature>
<evidence type="ECO:0000259" key="9">
    <source>
        <dbReference type="PROSITE" id="PS51194"/>
    </source>
</evidence>
<evidence type="ECO:0008006" key="12">
    <source>
        <dbReference type="Google" id="ProtNLM"/>
    </source>
</evidence>
<dbReference type="PROSITE" id="PS00028">
    <property type="entry name" value="ZINC_FINGER_C2H2_1"/>
    <property type="match status" value="1"/>
</dbReference>
<feature type="compositionally biased region" description="Low complexity" evidence="7">
    <location>
        <begin position="1448"/>
        <end position="1464"/>
    </location>
</feature>
<evidence type="ECO:0000259" key="8">
    <source>
        <dbReference type="PROSITE" id="PS51192"/>
    </source>
</evidence>
<dbReference type="InterPro" id="IPR007502">
    <property type="entry name" value="Helicase-assoc_dom"/>
</dbReference>